<keyword evidence="4" id="KW-1185">Reference proteome</keyword>
<evidence type="ECO:0000256" key="1">
    <source>
        <dbReference type="ARBA" id="ARBA00022729"/>
    </source>
</evidence>
<dbReference type="SUPFAM" id="SSF110849">
    <property type="entry name" value="ParB/Sulfiredoxin"/>
    <property type="match status" value="1"/>
</dbReference>
<dbReference type="Pfam" id="PF02608">
    <property type="entry name" value="Bmp"/>
    <property type="match status" value="1"/>
</dbReference>
<dbReference type="InterPro" id="IPR052910">
    <property type="entry name" value="ABC-Purine-Binding"/>
</dbReference>
<dbReference type="RefSeq" id="WP_119297564.1">
    <property type="nucleotide sequence ID" value="NZ_BHGK01000001.1"/>
</dbReference>
<keyword evidence="1" id="KW-0732">Signal</keyword>
<feature type="domain" description="ABC transporter substrate-binding protein PnrA-like" evidence="2">
    <location>
        <begin position="299"/>
        <end position="463"/>
    </location>
</feature>
<dbReference type="PANTHER" id="PTHR43208">
    <property type="entry name" value="ABC TRANSPORTER SUBSTRATE-BINDING PROTEIN"/>
    <property type="match status" value="1"/>
</dbReference>
<dbReference type="InterPro" id="IPR036086">
    <property type="entry name" value="ParB/Sulfiredoxin_sf"/>
</dbReference>
<evidence type="ECO:0000313" key="3">
    <source>
        <dbReference type="EMBL" id="GCA66236.1"/>
    </source>
</evidence>
<dbReference type="Proteomes" id="UP000265643">
    <property type="component" value="Unassembled WGS sequence"/>
</dbReference>
<evidence type="ECO:0000313" key="4">
    <source>
        <dbReference type="Proteomes" id="UP000265643"/>
    </source>
</evidence>
<reference evidence="4" key="1">
    <citation type="submission" date="2018-09" db="EMBL/GenBank/DDBJ databases">
        <title>Draft Genome Sequence of Mediterraneibacter sp. KCTC 15684.</title>
        <authorList>
            <person name="Kim J.S."/>
            <person name="Han K.I."/>
            <person name="Suh M.K."/>
            <person name="Lee K.C."/>
            <person name="Eom M.K."/>
            <person name="Lee J.H."/>
            <person name="Park S.H."/>
            <person name="Kang S.W."/>
            <person name="Park J.E."/>
            <person name="Oh B.S."/>
            <person name="Yu S.Y."/>
            <person name="Choi S.H."/>
            <person name="Lee D.H."/>
            <person name="Yoon H."/>
            <person name="Kim B."/>
            <person name="Yang S.J."/>
            <person name="Lee J.S."/>
        </authorList>
    </citation>
    <scope>NUCLEOTIDE SEQUENCE [LARGE SCALE GENOMIC DNA]</scope>
    <source>
        <strain evidence="4">KCTC 15684</strain>
    </source>
</reference>
<name>A0A391P2K8_9FIRM</name>
<comment type="caution">
    <text evidence="3">The sequence shown here is derived from an EMBL/GenBank/DDBJ whole genome shotgun (WGS) entry which is preliminary data.</text>
</comment>
<dbReference type="Gene3D" id="3.40.50.2300">
    <property type="match status" value="2"/>
</dbReference>
<organism evidence="3 4">
    <name type="scientific">Mediterraneibacter butyricigenes</name>
    <dbReference type="NCBI Taxonomy" id="2316025"/>
    <lineage>
        <taxon>Bacteria</taxon>
        <taxon>Bacillati</taxon>
        <taxon>Bacillota</taxon>
        <taxon>Clostridia</taxon>
        <taxon>Lachnospirales</taxon>
        <taxon>Lachnospiraceae</taxon>
        <taxon>Mediterraneibacter</taxon>
    </lineage>
</organism>
<proteinExistence type="predicted"/>
<dbReference type="AlphaFoldDB" id="A0A391P2K8"/>
<dbReference type="EMBL" id="BHGK01000001">
    <property type="protein sequence ID" value="GCA66236.1"/>
    <property type="molecule type" value="Genomic_DNA"/>
</dbReference>
<evidence type="ECO:0000259" key="2">
    <source>
        <dbReference type="Pfam" id="PF02608"/>
    </source>
</evidence>
<dbReference type="GO" id="GO:0005886">
    <property type="term" value="C:plasma membrane"/>
    <property type="evidence" value="ECO:0007669"/>
    <property type="project" value="InterPro"/>
</dbReference>
<gene>
    <name evidence="3" type="ORF">KGMB01110_06720</name>
</gene>
<protein>
    <recommendedName>
        <fullName evidence="2">ABC transporter substrate-binding protein PnrA-like domain-containing protein</fullName>
    </recommendedName>
</protein>
<dbReference type="PANTHER" id="PTHR43208:SF1">
    <property type="entry name" value="ABC TRANSPORTER SUBSTRATE-BINDING PROTEIN"/>
    <property type="match status" value="1"/>
</dbReference>
<dbReference type="InterPro" id="IPR003760">
    <property type="entry name" value="PnrA-like"/>
</dbReference>
<sequence>MEDQKGVEEMSLDDYKKARKLAQRQSRRASTKGESPYLKVLDTILEKQETAGNQYLGMMEIPLSLVIGTKETGRSIAFSPDFLPLLDETSEFATKWLSLFQSQMEEGLRDPVTVYEYRNRFYVQEGNKRVSIMKYLKMPTILANVTRILPVHDSKKENVVYYEFVEFYKRTGLNMIIFPEPGNYESLLQAIGKDWNSKWNEEEIRRLSSVFYHFGIMYESMTGDFIPEHIGTAFLRCLEIFPYEELKEKTSVEICEKLEIIREEIEPEALEAEVERVMEPETEKTPILTRLLASPKRMIKVAFIYEGSTNSSEWNYAHELGRQQLEDSFSGRVITSVYENIQPQTPRSEVLETAIEDGNAVIFTTTATLMQASVQTALKHPEIYIFNCSLNFPYKSVRTYLTRNYEMKFLLGLIAGAAADREGVIGYEEDYPMYGTIANINAFSIGVQMMQPGARVKLIWTGVKNSKSEEEKKKLRIISAKEMISKKGTESPYGLYFQENGEITRIATSIINWGKFYERIMQYILDGSWKPMAYGDKKTLNYWWGLSAGVVELICSERVPGGVKRMAESFAQFIAEGSFHPFEGKMRDQNGKIHGIDGETLEVEELVTMDWLYENVIGRIPEQSELEEGARELLKLQGL</sequence>
<accession>A0A391P2K8</accession>